<organism evidence="2 3">
    <name type="scientific">Fimbriimonas ginsengisoli</name>
    <dbReference type="NCBI Taxonomy" id="1005039"/>
    <lineage>
        <taxon>Bacteria</taxon>
        <taxon>Bacillati</taxon>
        <taxon>Armatimonadota</taxon>
        <taxon>Fimbriimonadia</taxon>
        <taxon>Fimbriimonadales</taxon>
        <taxon>Fimbriimonadaceae</taxon>
        <taxon>Fimbriimonas</taxon>
    </lineage>
</organism>
<dbReference type="Proteomes" id="UP000727962">
    <property type="component" value="Unassembled WGS sequence"/>
</dbReference>
<protein>
    <submittedName>
        <fullName evidence="2">DUF2163 domain-containing protein</fullName>
    </submittedName>
</protein>
<reference evidence="2" key="1">
    <citation type="submission" date="2020-07" db="EMBL/GenBank/DDBJ databases">
        <title>Huge and variable diversity of episymbiotic CPR bacteria and DPANN archaea in groundwater ecosystems.</title>
        <authorList>
            <person name="He C.Y."/>
            <person name="Keren R."/>
            <person name="Whittaker M."/>
            <person name="Farag I.F."/>
            <person name="Doudna J."/>
            <person name="Cate J.H.D."/>
            <person name="Banfield J.F."/>
        </authorList>
    </citation>
    <scope>NUCLEOTIDE SEQUENCE</scope>
    <source>
        <strain evidence="2">NC_groundwater_17_Pr7_B-0.1um_64_12</strain>
    </source>
</reference>
<proteinExistence type="predicted"/>
<accession>A0A931PT89</accession>
<gene>
    <name evidence="2" type="ORF">HYR64_03775</name>
</gene>
<feature type="domain" description="Bacteriophage phiJL001 Gp84 C-terminal" evidence="1">
    <location>
        <begin position="194"/>
        <end position="275"/>
    </location>
</feature>
<evidence type="ECO:0000313" key="2">
    <source>
        <dbReference type="EMBL" id="MBI1756208.1"/>
    </source>
</evidence>
<dbReference type="InterPro" id="IPR011928">
    <property type="entry name" value="Phage_phiJL001_Gp84"/>
</dbReference>
<dbReference type="Pfam" id="PF09931">
    <property type="entry name" value="Phage_phiJL001_Gp84_N"/>
    <property type="match status" value="1"/>
</dbReference>
<comment type="caution">
    <text evidence="2">The sequence shown here is derived from an EMBL/GenBank/DDBJ whole genome shotgun (WGS) entry which is preliminary data.</text>
</comment>
<dbReference type="AlphaFoldDB" id="A0A931PT89"/>
<evidence type="ECO:0000259" key="1">
    <source>
        <dbReference type="Pfam" id="PF09356"/>
    </source>
</evidence>
<dbReference type="InterPro" id="IPR018964">
    <property type="entry name" value="Phage_phiJL001_Gp84_C"/>
</dbReference>
<dbReference type="EMBL" id="JACOSL010000026">
    <property type="protein sequence ID" value="MBI1756208.1"/>
    <property type="molecule type" value="Genomic_DNA"/>
</dbReference>
<dbReference type="Pfam" id="PF09356">
    <property type="entry name" value="Phage_BR0599"/>
    <property type="match status" value="1"/>
</dbReference>
<dbReference type="NCBIfam" id="TIGR02218">
    <property type="entry name" value="phg_TIGR02218"/>
    <property type="match status" value="1"/>
</dbReference>
<sequence>MPRTIPSALLAHLASPSPTLATLVKVVRSDGLTLGFTDHDLPIEVGGLAYQPADAGQLSAIEQNVGVGVDNLEAEVLLAAGRVAEADVLAGLYHAAKVEIRLANWADPSMGAALLFTGWIAEASLSDGTARFGLRSLASALRQERGDLVQPQCRVARLGDAQCGVNLATFTFSATVLSVADTFHLVASDSQVSGVFDQGTLGLTSGANAGLRREIKTHTLSGGHASLALARKFPWPVSAGDSCLLVAGCDRRLATCRDKFANVLNFRGEPYLPGTSVITRTGRPAG</sequence>
<name>A0A931PT89_FIMGI</name>
<evidence type="ECO:0000313" key="3">
    <source>
        <dbReference type="Proteomes" id="UP000727962"/>
    </source>
</evidence>